<feature type="domain" description="Cytochrome c" evidence="7">
    <location>
        <begin position="33"/>
        <end position="120"/>
    </location>
</feature>
<dbReference type="SUPFAM" id="SSF46626">
    <property type="entry name" value="Cytochrome c"/>
    <property type="match status" value="2"/>
</dbReference>
<evidence type="ECO:0000259" key="7">
    <source>
        <dbReference type="PROSITE" id="PS51007"/>
    </source>
</evidence>
<feature type="binding site" description="axial binding residue" evidence="5">
    <location>
        <position position="161"/>
    </location>
    <ligand>
        <name>heme c</name>
        <dbReference type="ChEBI" id="CHEBI:61717"/>
        <label>2</label>
    </ligand>
    <ligandPart>
        <name>Fe</name>
        <dbReference type="ChEBI" id="CHEBI:18248"/>
    </ligandPart>
</feature>
<feature type="binding site" description="axial binding residue" evidence="5">
    <location>
        <position position="57"/>
    </location>
    <ligand>
        <name>heme c</name>
        <dbReference type="ChEBI" id="CHEBI:61717"/>
        <label>1</label>
    </ligand>
    <ligandPart>
        <name>Fe</name>
        <dbReference type="ChEBI" id="CHEBI:18248"/>
    </ligandPart>
</feature>
<dbReference type="PROSITE" id="PS51007">
    <property type="entry name" value="CYTC"/>
    <property type="match status" value="2"/>
</dbReference>
<sequence length="256" mass="27149">MRHQRGLRFFSSVLAAAAVCLAASAALLGSVQAQTPSASPTFEDSMAQRMQACTACHGLQGRAGPDGYYPRLAGKPAGYLYHQLKNFQDGRRHYGLMADLVEPLSDAYLLEIARYFAQLDVVYPPPAERASQVDAQLLARGEQLVRQGKPGAGVPACMQCHGEQLMGIAPNTPALLGLPKAYLVGQLGAWRTGQRRALAPDCMARVVHELTDEDLHAAASWLAVQAVPAGAKPAAAVRGPLVPAYRCGAAPDLQAP</sequence>
<dbReference type="PANTHER" id="PTHR33751:SF11">
    <property type="entry name" value="BLL4483 PROTEIN"/>
    <property type="match status" value="1"/>
</dbReference>
<dbReference type="Proteomes" id="UP000196138">
    <property type="component" value="Chromosome"/>
</dbReference>
<accession>A0A1Y0ENI6</accession>
<dbReference type="GO" id="GO:0005506">
    <property type="term" value="F:iron ion binding"/>
    <property type="evidence" value="ECO:0007669"/>
    <property type="project" value="InterPro"/>
</dbReference>
<dbReference type="PIRSF" id="PIRSF000005">
    <property type="entry name" value="Cytochrome_c4"/>
    <property type="match status" value="1"/>
</dbReference>
<dbReference type="InterPro" id="IPR036909">
    <property type="entry name" value="Cyt_c-like_dom_sf"/>
</dbReference>
<dbReference type="GO" id="GO:0042597">
    <property type="term" value="C:periplasmic space"/>
    <property type="evidence" value="ECO:0007669"/>
    <property type="project" value="InterPro"/>
</dbReference>
<dbReference type="AlphaFoldDB" id="A0A1Y0ENI6"/>
<dbReference type="GO" id="GO:0020037">
    <property type="term" value="F:heme binding"/>
    <property type="evidence" value="ECO:0007669"/>
    <property type="project" value="InterPro"/>
</dbReference>
<keyword evidence="2 5" id="KW-0479">Metal-binding</keyword>
<dbReference type="RefSeq" id="WP_087280705.1">
    <property type="nucleotide sequence ID" value="NZ_CP021455.1"/>
</dbReference>
<dbReference type="GO" id="GO:0009055">
    <property type="term" value="F:electron transfer activity"/>
    <property type="evidence" value="ECO:0007669"/>
    <property type="project" value="InterPro"/>
</dbReference>
<protein>
    <submittedName>
        <fullName evidence="8">Cytochrome C</fullName>
    </submittedName>
</protein>
<dbReference type="Gene3D" id="1.10.760.10">
    <property type="entry name" value="Cytochrome c-like domain"/>
    <property type="match status" value="2"/>
</dbReference>
<dbReference type="OrthoDB" id="9773456at2"/>
<keyword evidence="3 5" id="KW-0408">Iron</keyword>
<evidence type="ECO:0000256" key="3">
    <source>
        <dbReference type="ARBA" id="ARBA00023004"/>
    </source>
</evidence>
<feature type="binding site" description="covalent" evidence="4">
    <location>
        <position position="56"/>
    </location>
    <ligand>
        <name>heme c</name>
        <dbReference type="ChEBI" id="CHEBI:61717"/>
        <label>1</label>
    </ligand>
</feature>
<gene>
    <name evidence="8" type="ORF">CCO03_10220</name>
</gene>
<evidence type="ECO:0000256" key="6">
    <source>
        <dbReference type="SAM" id="SignalP"/>
    </source>
</evidence>
<feature type="binding site" description="axial binding residue" evidence="5">
    <location>
        <position position="203"/>
    </location>
    <ligand>
        <name>heme c</name>
        <dbReference type="ChEBI" id="CHEBI:61717"/>
        <label>2</label>
    </ligand>
    <ligandPart>
        <name>Fe</name>
        <dbReference type="ChEBI" id="CHEBI:18248"/>
    </ligandPart>
</feature>
<evidence type="ECO:0000256" key="5">
    <source>
        <dbReference type="PIRSR" id="PIRSR000005-2"/>
    </source>
</evidence>
<reference evidence="8 9" key="1">
    <citation type="submission" date="2017-05" db="EMBL/GenBank/DDBJ databases">
        <authorList>
            <person name="Song R."/>
            <person name="Chenine A.L."/>
            <person name="Ruprecht R.M."/>
        </authorList>
    </citation>
    <scope>NUCLEOTIDE SEQUENCE [LARGE SCALE GENOMIC DNA]</scope>
    <source>
        <strain evidence="8 9">DSM 26136</strain>
    </source>
</reference>
<proteinExistence type="predicted"/>
<name>A0A1Y0ENI6_9BURK</name>
<evidence type="ECO:0000313" key="9">
    <source>
        <dbReference type="Proteomes" id="UP000196138"/>
    </source>
</evidence>
<dbReference type="InterPro" id="IPR050597">
    <property type="entry name" value="Cytochrome_c_Oxidase_Subunit"/>
</dbReference>
<evidence type="ECO:0000256" key="2">
    <source>
        <dbReference type="ARBA" id="ARBA00022723"/>
    </source>
</evidence>
<keyword evidence="9" id="KW-1185">Reference proteome</keyword>
<feature type="binding site" description="covalent" evidence="4">
    <location>
        <position position="160"/>
    </location>
    <ligand>
        <name>heme c</name>
        <dbReference type="ChEBI" id="CHEBI:61717"/>
        <label>2</label>
    </ligand>
</feature>
<evidence type="ECO:0000256" key="1">
    <source>
        <dbReference type="ARBA" id="ARBA00022617"/>
    </source>
</evidence>
<comment type="PTM">
    <text evidence="4">Binds 2 heme c groups covalently per subunit.</text>
</comment>
<feature type="signal peptide" evidence="6">
    <location>
        <begin position="1"/>
        <end position="25"/>
    </location>
</feature>
<dbReference type="PANTHER" id="PTHR33751">
    <property type="entry name" value="CBB3-TYPE CYTOCHROME C OXIDASE SUBUNIT FIXP"/>
    <property type="match status" value="1"/>
</dbReference>
<feature type="binding site" description="covalent" evidence="4">
    <location>
        <position position="157"/>
    </location>
    <ligand>
        <name>heme c</name>
        <dbReference type="ChEBI" id="CHEBI:61717"/>
        <label>2</label>
    </ligand>
</feature>
<dbReference type="EMBL" id="CP021455">
    <property type="protein sequence ID" value="ARU05010.1"/>
    <property type="molecule type" value="Genomic_DNA"/>
</dbReference>
<dbReference type="KEGG" id="cser:CCO03_10220"/>
<dbReference type="InterPro" id="IPR009056">
    <property type="entry name" value="Cyt_c-like_dom"/>
</dbReference>
<organism evidence="8 9">
    <name type="scientific">Comamonas serinivorans</name>
    <dbReference type="NCBI Taxonomy" id="1082851"/>
    <lineage>
        <taxon>Bacteria</taxon>
        <taxon>Pseudomonadati</taxon>
        <taxon>Pseudomonadota</taxon>
        <taxon>Betaproteobacteria</taxon>
        <taxon>Burkholderiales</taxon>
        <taxon>Comamonadaceae</taxon>
        <taxon>Comamonas</taxon>
    </lineage>
</organism>
<dbReference type="InterPro" id="IPR024167">
    <property type="entry name" value="Cytochrome_c4-like"/>
</dbReference>
<feature type="domain" description="Cytochrome c" evidence="7">
    <location>
        <begin position="136"/>
        <end position="226"/>
    </location>
</feature>
<keyword evidence="1 4" id="KW-0349">Heme</keyword>
<evidence type="ECO:0000256" key="4">
    <source>
        <dbReference type="PIRSR" id="PIRSR000005-1"/>
    </source>
</evidence>
<evidence type="ECO:0000313" key="8">
    <source>
        <dbReference type="EMBL" id="ARU05010.1"/>
    </source>
</evidence>
<feature type="chain" id="PRO_5012146428" evidence="6">
    <location>
        <begin position="26"/>
        <end position="256"/>
    </location>
</feature>
<feature type="binding site" description="axial binding residue" evidence="5">
    <location>
        <position position="97"/>
    </location>
    <ligand>
        <name>heme c</name>
        <dbReference type="ChEBI" id="CHEBI:61717"/>
        <label>1</label>
    </ligand>
    <ligandPart>
        <name>Fe</name>
        <dbReference type="ChEBI" id="CHEBI:18248"/>
    </ligandPart>
</feature>
<feature type="binding site" description="covalent" evidence="4">
    <location>
        <position position="53"/>
    </location>
    <ligand>
        <name>heme c</name>
        <dbReference type="ChEBI" id="CHEBI:61717"/>
        <label>1</label>
    </ligand>
</feature>
<keyword evidence="6" id="KW-0732">Signal</keyword>